<dbReference type="Gene3D" id="2.40.70.10">
    <property type="entry name" value="Acid Proteases"/>
    <property type="match status" value="1"/>
</dbReference>
<proteinExistence type="predicted"/>
<dbReference type="Gene3D" id="3.10.10.10">
    <property type="entry name" value="HIV Type 1 Reverse Transcriptase, subunit A, domain 1"/>
    <property type="match status" value="1"/>
</dbReference>
<dbReference type="InterPro" id="IPR043502">
    <property type="entry name" value="DNA/RNA_pol_sf"/>
</dbReference>
<comment type="caution">
    <text evidence="1">The sequence shown here is derived from an EMBL/GenBank/DDBJ whole genome shotgun (WGS) entry which is preliminary data.</text>
</comment>
<dbReference type="PANTHER" id="PTHR15503:SF45">
    <property type="entry name" value="RNA-DIRECTED DNA POLYMERASE HOMOLOG"/>
    <property type="match status" value="1"/>
</dbReference>
<reference evidence="1" key="2">
    <citation type="submission" date="2022-01" db="EMBL/GenBank/DDBJ databases">
        <authorList>
            <person name="Yamashiro T."/>
            <person name="Shiraishi A."/>
            <person name="Satake H."/>
            <person name="Nakayama K."/>
        </authorList>
    </citation>
    <scope>NUCLEOTIDE SEQUENCE</scope>
</reference>
<name>A0ABQ5AN25_9ASTR</name>
<reference evidence="1" key="1">
    <citation type="journal article" date="2022" name="Int. J. Mol. Sci.">
        <title>Draft Genome of Tanacetum Coccineum: Genomic Comparison of Closely Related Tanacetum-Family Plants.</title>
        <authorList>
            <person name="Yamashiro T."/>
            <person name="Shiraishi A."/>
            <person name="Nakayama K."/>
            <person name="Satake H."/>
        </authorList>
    </citation>
    <scope>NUCLEOTIDE SEQUENCE</scope>
</reference>
<evidence type="ECO:0000313" key="1">
    <source>
        <dbReference type="EMBL" id="GJT02538.1"/>
    </source>
</evidence>
<dbReference type="EMBL" id="BQNB010012357">
    <property type="protein sequence ID" value="GJT02538.1"/>
    <property type="molecule type" value="Genomic_DNA"/>
</dbReference>
<dbReference type="Proteomes" id="UP001151760">
    <property type="component" value="Unassembled WGS sequence"/>
</dbReference>
<keyword evidence="2" id="KW-1185">Reference proteome</keyword>
<dbReference type="InterPro" id="IPR021109">
    <property type="entry name" value="Peptidase_aspartic_dom_sf"/>
</dbReference>
<protein>
    <submittedName>
        <fullName evidence="1">Transcription factor interactor and regulator CCHC(Zn) family protein</fullName>
    </submittedName>
</protein>
<gene>
    <name evidence="1" type="ORF">Tco_0823707</name>
</gene>
<dbReference type="CDD" id="cd00303">
    <property type="entry name" value="retropepsin_like"/>
    <property type="match status" value="1"/>
</dbReference>
<dbReference type="SUPFAM" id="SSF50630">
    <property type="entry name" value="Acid proteases"/>
    <property type="match status" value="1"/>
</dbReference>
<sequence length="257" mass="29359">MTGTFLLNGHYVSVLFDTEADISFVSLEFRPLLDQKSECLKESYIIEYANGHKYEAREILLDCKLNLTDKLFDIDLIPIELKSFDVVIGMDWLTKVQAKINCLKKVLKIPLEGGKTLIVQGEKPVRDLKIVSAIKMRKYLEKECFAFLAHVVEKHPKVKLIQDIPIVRDYPKVFPEDFPRLPPPRQVEFQIDLIPGAAPIAKAPYHLASLKMQEFSRQLQELLSKGLIRPSHPLGELQFSLSRRKTDQCVCVSIIGN</sequence>
<dbReference type="SUPFAM" id="SSF56672">
    <property type="entry name" value="DNA/RNA polymerases"/>
    <property type="match status" value="1"/>
</dbReference>
<dbReference type="InterPro" id="IPR032567">
    <property type="entry name" value="RTL1-rel"/>
</dbReference>
<accession>A0ABQ5AN25</accession>
<evidence type="ECO:0000313" key="2">
    <source>
        <dbReference type="Proteomes" id="UP001151760"/>
    </source>
</evidence>
<dbReference type="Pfam" id="PF08284">
    <property type="entry name" value="RVP_2"/>
    <property type="match status" value="1"/>
</dbReference>
<organism evidence="1 2">
    <name type="scientific">Tanacetum coccineum</name>
    <dbReference type="NCBI Taxonomy" id="301880"/>
    <lineage>
        <taxon>Eukaryota</taxon>
        <taxon>Viridiplantae</taxon>
        <taxon>Streptophyta</taxon>
        <taxon>Embryophyta</taxon>
        <taxon>Tracheophyta</taxon>
        <taxon>Spermatophyta</taxon>
        <taxon>Magnoliopsida</taxon>
        <taxon>eudicotyledons</taxon>
        <taxon>Gunneridae</taxon>
        <taxon>Pentapetalae</taxon>
        <taxon>asterids</taxon>
        <taxon>campanulids</taxon>
        <taxon>Asterales</taxon>
        <taxon>Asteraceae</taxon>
        <taxon>Asteroideae</taxon>
        <taxon>Anthemideae</taxon>
        <taxon>Anthemidinae</taxon>
        <taxon>Tanacetum</taxon>
    </lineage>
</organism>
<dbReference type="PANTHER" id="PTHR15503">
    <property type="entry name" value="LDOC1 RELATED"/>
    <property type="match status" value="1"/>
</dbReference>